<dbReference type="WBParaSite" id="HPLM_0001823001-mRNA-1">
    <property type="protein sequence ID" value="HPLM_0001823001-mRNA-1"/>
    <property type="gene ID" value="HPLM_0001823001"/>
</dbReference>
<gene>
    <name evidence="1" type="ORF">HPLM_LOCUS18222</name>
</gene>
<proteinExistence type="predicted"/>
<evidence type="ECO:0000313" key="1">
    <source>
        <dbReference type="EMBL" id="VDO69745.1"/>
    </source>
</evidence>
<dbReference type="InterPro" id="IPR052501">
    <property type="entry name" value="Alpha-1-2_FucT"/>
</dbReference>
<name>A0A0N4X1M4_HAEPC</name>
<reference evidence="1 2" key="2">
    <citation type="submission" date="2018-11" db="EMBL/GenBank/DDBJ databases">
        <authorList>
            <consortium name="Pathogen Informatics"/>
        </authorList>
    </citation>
    <scope>NUCLEOTIDE SEQUENCE [LARGE SCALE GENOMIC DNA]</scope>
    <source>
        <strain evidence="1 2">MHpl1</strain>
    </source>
</reference>
<keyword evidence="2" id="KW-1185">Reference proteome</keyword>
<organism evidence="3">
    <name type="scientific">Haemonchus placei</name>
    <name type="common">Barber's pole worm</name>
    <dbReference type="NCBI Taxonomy" id="6290"/>
    <lineage>
        <taxon>Eukaryota</taxon>
        <taxon>Metazoa</taxon>
        <taxon>Ecdysozoa</taxon>
        <taxon>Nematoda</taxon>
        <taxon>Chromadorea</taxon>
        <taxon>Rhabditida</taxon>
        <taxon>Rhabditina</taxon>
        <taxon>Rhabditomorpha</taxon>
        <taxon>Strongyloidea</taxon>
        <taxon>Trichostrongylidae</taxon>
        <taxon>Haemonchus</taxon>
    </lineage>
</organism>
<protein>
    <submittedName>
        <fullName evidence="3">L-Fucosyltransferase</fullName>
    </submittedName>
</protein>
<dbReference type="Proteomes" id="UP000268014">
    <property type="component" value="Unassembled WGS sequence"/>
</dbReference>
<dbReference type="PANTHER" id="PTHR22898">
    <property type="entry name" value="UNCHARACTERIZED GLYCOSOL TRANSFERASE-RELATED"/>
    <property type="match status" value="1"/>
</dbReference>
<evidence type="ECO:0000313" key="2">
    <source>
        <dbReference type="Proteomes" id="UP000268014"/>
    </source>
</evidence>
<dbReference type="PANTHER" id="PTHR22898:SF3">
    <property type="entry name" value="ALPHA-1,2-FUCOSYLTRANSFERASE-RELATED"/>
    <property type="match status" value="1"/>
</dbReference>
<reference evidence="3" key="1">
    <citation type="submission" date="2017-02" db="UniProtKB">
        <authorList>
            <consortium name="WormBaseParasite"/>
        </authorList>
    </citation>
    <scope>IDENTIFICATION</scope>
</reference>
<evidence type="ECO:0000313" key="3">
    <source>
        <dbReference type="WBParaSite" id="HPLM_0001823001-mRNA-1"/>
    </source>
</evidence>
<accession>A0A0N4X1M4</accession>
<dbReference type="AlphaFoldDB" id="A0A0N4X1M4"/>
<dbReference type="OrthoDB" id="5815225at2759"/>
<dbReference type="EMBL" id="UZAF01020421">
    <property type="protein sequence ID" value="VDO69745.1"/>
    <property type="molecule type" value="Genomic_DNA"/>
</dbReference>
<sequence length="357" mass="41044">MVKLALNRSEPYEGTNLESQPVDVLWFFDNFFHVTNPNEQESFVDCAMFRTAEKSGKVGGIGEGGTKFVGLHLNGGRMGNQLFHLITGYAIAKTIGRVHYLPYEDECRGTVLKYLELFKHVFPALERTYYVEKDRINGTLVPFAKKSCCVYDDPRRLMNHPDKFLLLDFSFAQNPRYFEDMIDEVHELLEFSPNITSEGGFLLDSLKANYSSKEGEFSFWDRPNQSALCIHIRRTDFLERNISTNMMETVTAANDIARGKGVDRFLIFGDDKDFMYNLTKVIIRTGNWNRNAAYVSQFSEAIDFYVASQVCRSFLITAVTSSFGWWLAFFVADQNSIYYMPDDRIHGDKVPSKELFL</sequence>
<dbReference type="OMA" id="YFEDMID"/>
<dbReference type="STRING" id="6290.A0A0N4X1M4"/>